<proteinExistence type="predicted"/>
<dbReference type="SUPFAM" id="SSF53474">
    <property type="entry name" value="alpha/beta-Hydrolases"/>
    <property type="match status" value="1"/>
</dbReference>
<dbReference type="PANTHER" id="PTHR43056">
    <property type="entry name" value="PEPTIDASE S9 PROLYL OLIGOPEPTIDASE"/>
    <property type="match status" value="1"/>
</dbReference>
<accession>A0AA40F415</accession>
<dbReference type="AlphaFoldDB" id="A0AA40F415"/>
<dbReference type="GO" id="GO:0016787">
    <property type="term" value="F:hydrolase activity"/>
    <property type="evidence" value="ECO:0007669"/>
    <property type="project" value="UniProtKB-KW"/>
</dbReference>
<evidence type="ECO:0000259" key="1">
    <source>
        <dbReference type="Pfam" id="PF02129"/>
    </source>
</evidence>
<dbReference type="Pfam" id="PF02129">
    <property type="entry name" value="Peptidase_S15"/>
    <property type="match status" value="1"/>
</dbReference>
<dbReference type="NCBIfam" id="TIGR00976">
    <property type="entry name" value="CocE_NonD"/>
    <property type="match status" value="1"/>
</dbReference>
<dbReference type="Proteomes" id="UP001172155">
    <property type="component" value="Unassembled WGS sequence"/>
</dbReference>
<feature type="non-terminal residue" evidence="2">
    <location>
        <position position="1"/>
    </location>
</feature>
<feature type="domain" description="Xaa-Pro dipeptidyl-peptidase-like" evidence="1">
    <location>
        <begin position="31"/>
        <end position="196"/>
    </location>
</feature>
<dbReference type="Gene3D" id="3.40.50.1820">
    <property type="entry name" value="alpha/beta hydrolase"/>
    <property type="match status" value="1"/>
</dbReference>
<name>A0AA40F415_9PEZI</name>
<dbReference type="PANTHER" id="PTHR43056:SF10">
    <property type="entry name" value="COCE_NOND FAMILY, PUTATIVE (AFU_ORTHOLOGUE AFUA_7G00600)-RELATED"/>
    <property type="match status" value="1"/>
</dbReference>
<protein>
    <submittedName>
        <fullName evidence="2">Alpha/Beta hydrolase protein</fullName>
    </submittedName>
</protein>
<dbReference type="EMBL" id="JAUKUD010000002">
    <property type="protein sequence ID" value="KAK0750680.1"/>
    <property type="molecule type" value="Genomic_DNA"/>
</dbReference>
<dbReference type="InterPro" id="IPR050585">
    <property type="entry name" value="Xaa-Pro_dipeptidyl-ppase/CocE"/>
</dbReference>
<dbReference type="InterPro" id="IPR000383">
    <property type="entry name" value="Xaa-Pro-like_dom"/>
</dbReference>
<gene>
    <name evidence="2" type="ORF">B0T18DRAFT_386927</name>
</gene>
<evidence type="ECO:0000313" key="3">
    <source>
        <dbReference type="Proteomes" id="UP001172155"/>
    </source>
</evidence>
<reference evidence="2" key="1">
    <citation type="submission" date="2023-06" db="EMBL/GenBank/DDBJ databases">
        <title>Genome-scale phylogeny and comparative genomics of the fungal order Sordariales.</title>
        <authorList>
            <consortium name="Lawrence Berkeley National Laboratory"/>
            <person name="Hensen N."/>
            <person name="Bonometti L."/>
            <person name="Westerberg I."/>
            <person name="Brannstrom I.O."/>
            <person name="Guillou S."/>
            <person name="Cros-Aarteil S."/>
            <person name="Calhoun S."/>
            <person name="Haridas S."/>
            <person name="Kuo A."/>
            <person name="Mondo S."/>
            <person name="Pangilinan J."/>
            <person name="Riley R."/>
            <person name="LaButti K."/>
            <person name="Andreopoulos B."/>
            <person name="Lipzen A."/>
            <person name="Chen C."/>
            <person name="Yanf M."/>
            <person name="Daum C."/>
            <person name="Ng V."/>
            <person name="Clum A."/>
            <person name="Steindorff A."/>
            <person name="Ohm R."/>
            <person name="Martin F."/>
            <person name="Silar P."/>
            <person name="Natvig D."/>
            <person name="Lalanne C."/>
            <person name="Gautier V."/>
            <person name="Ament-velasquez S.L."/>
            <person name="Kruys A."/>
            <person name="Hutchinson M.I."/>
            <person name="Powell A.J."/>
            <person name="Barry K."/>
            <person name="Miller A.N."/>
            <person name="Grigoriev I.V."/>
            <person name="Debuchy R."/>
            <person name="Gladieux P."/>
            <person name="Thoren M.H."/>
            <person name="Johannesson H."/>
        </authorList>
    </citation>
    <scope>NUCLEOTIDE SEQUENCE</scope>
    <source>
        <strain evidence="2">SMH3187-1</strain>
    </source>
</reference>
<dbReference type="InterPro" id="IPR005674">
    <property type="entry name" value="CocE/Ser_esterase"/>
</dbReference>
<keyword evidence="3" id="KW-1185">Reference proteome</keyword>
<comment type="caution">
    <text evidence="2">The sequence shown here is derived from an EMBL/GenBank/DDBJ whole genome shotgun (WGS) entry which is preliminary data.</text>
</comment>
<sequence>MPNEYRDIVTVDETSFDYIFEQNVTVPLVSGGRIRCNVYRPRGAGPVPAIVTYGPYGKDTHYQDFHPQSFAEVSPQHKSAHAAWETPDPGFWTSHGYAVVRADEQGLGQSPGVLDTMSRDTSEAFCDVIEWAAGQAWSSGKVGLLGISYYAGSQWRVAARRPKGLAAMVPWEGMSDYYRDRCRHGGILSNAFIWFWWNRQVVTN</sequence>
<organism evidence="2 3">
    <name type="scientific">Schizothecium vesticola</name>
    <dbReference type="NCBI Taxonomy" id="314040"/>
    <lineage>
        <taxon>Eukaryota</taxon>
        <taxon>Fungi</taxon>
        <taxon>Dikarya</taxon>
        <taxon>Ascomycota</taxon>
        <taxon>Pezizomycotina</taxon>
        <taxon>Sordariomycetes</taxon>
        <taxon>Sordariomycetidae</taxon>
        <taxon>Sordariales</taxon>
        <taxon>Schizotheciaceae</taxon>
        <taxon>Schizothecium</taxon>
    </lineage>
</organism>
<dbReference type="InterPro" id="IPR029058">
    <property type="entry name" value="AB_hydrolase_fold"/>
</dbReference>
<evidence type="ECO:0000313" key="2">
    <source>
        <dbReference type="EMBL" id="KAK0750680.1"/>
    </source>
</evidence>
<keyword evidence="2" id="KW-0378">Hydrolase</keyword>